<name>Q5EN85_AURAU</name>
<dbReference type="GO" id="GO:0035973">
    <property type="term" value="P:aggrephagy"/>
    <property type="evidence" value="ECO:0007669"/>
    <property type="project" value="TreeGrafter"/>
</dbReference>
<dbReference type="EMBL" id="AY836662">
    <property type="protein sequence ID" value="AAX09928.1"/>
    <property type="molecule type" value="mRNA"/>
</dbReference>
<dbReference type="GO" id="GO:0005634">
    <property type="term" value="C:nucleus"/>
    <property type="evidence" value="ECO:0007669"/>
    <property type="project" value="UniProtKB-SubCell"/>
</dbReference>
<dbReference type="SMART" id="SM00291">
    <property type="entry name" value="ZnF_ZZ"/>
    <property type="match status" value="1"/>
</dbReference>
<feature type="domain" description="ZZ-type" evidence="10">
    <location>
        <begin position="106"/>
        <end position="156"/>
    </location>
</feature>
<feature type="region of interest" description="Disordered" evidence="9">
    <location>
        <begin position="172"/>
        <end position="216"/>
    </location>
</feature>
<dbReference type="CDD" id="cd06402">
    <property type="entry name" value="PB1_p62"/>
    <property type="match status" value="1"/>
</dbReference>
<evidence type="ECO:0000256" key="6">
    <source>
        <dbReference type="ARBA" id="ARBA00022833"/>
    </source>
</evidence>
<accession>Q5EN85</accession>
<dbReference type="PANTHER" id="PTHR15090">
    <property type="entry name" value="SEQUESTOSOME 1-RELATED"/>
    <property type="match status" value="1"/>
</dbReference>
<dbReference type="Pfam" id="PF00564">
    <property type="entry name" value="PB1"/>
    <property type="match status" value="1"/>
</dbReference>
<evidence type="ECO:0000256" key="4">
    <source>
        <dbReference type="ARBA" id="ARBA00022723"/>
    </source>
</evidence>
<feature type="compositionally biased region" description="Basic and acidic residues" evidence="9">
    <location>
        <begin position="365"/>
        <end position="375"/>
    </location>
</feature>
<feature type="domain" description="PB1" evidence="11">
    <location>
        <begin position="2"/>
        <end position="89"/>
    </location>
</feature>
<evidence type="ECO:0000259" key="11">
    <source>
        <dbReference type="PROSITE" id="PS51745"/>
    </source>
</evidence>
<comment type="subcellular location">
    <subcellularLocation>
        <location evidence="2">Cytoplasm</location>
    </subcellularLocation>
    <subcellularLocation>
        <location evidence="1">Nucleus</location>
    </subcellularLocation>
</comment>
<dbReference type="InterPro" id="IPR009060">
    <property type="entry name" value="UBA-like_sf"/>
</dbReference>
<keyword evidence="5 8" id="KW-0863">Zinc-finger</keyword>
<dbReference type="SUPFAM" id="SSF57850">
    <property type="entry name" value="RING/U-box"/>
    <property type="match status" value="1"/>
</dbReference>
<dbReference type="InterPro" id="IPR000433">
    <property type="entry name" value="Znf_ZZ"/>
</dbReference>
<dbReference type="GO" id="GO:0008270">
    <property type="term" value="F:zinc ion binding"/>
    <property type="evidence" value="ECO:0007669"/>
    <property type="project" value="UniProtKB-KW"/>
</dbReference>
<evidence type="ECO:0000256" key="3">
    <source>
        <dbReference type="ARBA" id="ARBA00022490"/>
    </source>
</evidence>
<dbReference type="SMART" id="SM00666">
    <property type="entry name" value="PB1"/>
    <property type="match status" value="1"/>
</dbReference>
<evidence type="ECO:0000256" key="1">
    <source>
        <dbReference type="ARBA" id="ARBA00004123"/>
    </source>
</evidence>
<dbReference type="PANTHER" id="PTHR15090:SF0">
    <property type="entry name" value="SEQUESTOSOME-1"/>
    <property type="match status" value="1"/>
</dbReference>
<evidence type="ECO:0000256" key="5">
    <source>
        <dbReference type="ARBA" id="ARBA00022771"/>
    </source>
</evidence>
<dbReference type="InterPro" id="IPR033741">
    <property type="entry name" value="SQSTM_UBA"/>
</dbReference>
<dbReference type="InterPro" id="IPR034866">
    <property type="entry name" value="PB1_p62"/>
</dbReference>
<evidence type="ECO:0000259" key="10">
    <source>
        <dbReference type="PROSITE" id="PS50135"/>
    </source>
</evidence>
<dbReference type="InterPro" id="IPR053793">
    <property type="entry name" value="PB1-like"/>
</dbReference>
<dbReference type="GO" id="GO:0000423">
    <property type="term" value="P:mitophagy"/>
    <property type="evidence" value="ECO:0007669"/>
    <property type="project" value="TreeGrafter"/>
</dbReference>
<keyword evidence="6" id="KW-0862">Zinc</keyword>
<organism evidence="12">
    <name type="scientific">Aurelia aurita</name>
    <name type="common">Moon jellyfish</name>
    <name type="synonym">Medusa aurita</name>
    <dbReference type="NCBI Taxonomy" id="6145"/>
    <lineage>
        <taxon>Eukaryota</taxon>
        <taxon>Metazoa</taxon>
        <taxon>Cnidaria</taxon>
        <taxon>Scyphozoa</taxon>
        <taxon>Semaeostomeae</taxon>
        <taxon>Ulmaridae</taxon>
        <taxon>Aurelia</taxon>
    </lineage>
</organism>
<dbReference type="SUPFAM" id="SSF54277">
    <property type="entry name" value="CAD &amp; PB1 domains"/>
    <property type="match status" value="1"/>
</dbReference>
<feature type="compositionally biased region" description="Basic residues" evidence="9">
    <location>
        <begin position="178"/>
        <end position="198"/>
    </location>
</feature>
<dbReference type="CDD" id="cd14320">
    <property type="entry name" value="UBA_SQSTM"/>
    <property type="match status" value="1"/>
</dbReference>
<keyword evidence="3" id="KW-0963">Cytoplasm</keyword>
<dbReference type="CDD" id="cd02340">
    <property type="entry name" value="ZZ_NBR1_like"/>
    <property type="match status" value="1"/>
</dbReference>
<dbReference type="SUPFAM" id="SSF46934">
    <property type="entry name" value="UBA-like"/>
    <property type="match status" value="1"/>
</dbReference>
<evidence type="ECO:0000256" key="8">
    <source>
        <dbReference type="PROSITE-ProRule" id="PRU00228"/>
    </source>
</evidence>
<dbReference type="InterPro" id="IPR052260">
    <property type="entry name" value="Autophagy_Rcpt_SigReg"/>
</dbReference>
<keyword evidence="7" id="KW-0539">Nucleus</keyword>
<dbReference type="PROSITE" id="PS01357">
    <property type="entry name" value="ZF_ZZ_1"/>
    <property type="match status" value="1"/>
</dbReference>
<protein>
    <submittedName>
        <fullName evidence="12">Oxidative stress protein</fullName>
    </submittedName>
</protein>
<feature type="region of interest" description="Disordered" evidence="9">
    <location>
        <begin position="292"/>
        <end position="375"/>
    </location>
</feature>
<evidence type="ECO:0000256" key="7">
    <source>
        <dbReference type="ARBA" id="ARBA00023242"/>
    </source>
</evidence>
<dbReference type="Gene3D" id="3.10.20.90">
    <property type="entry name" value="Phosphatidylinositol 3-kinase Catalytic Subunit, Chain A, domain 1"/>
    <property type="match status" value="1"/>
</dbReference>
<dbReference type="Gene3D" id="3.30.60.90">
    <property type="match status" value="1"/>
</dbReference>
<dbReference type="GO" id="GO:0007032">
    <property type="term" value="P:endosome organization"/>
    <property type="evidence" value="ECO:0007669"/>
    <property type="project" value="TreeGrafter"/>
</dbReference>
<keyword evidence="4" id="KW-0479">Metal-binding</keyword>
<dbReference type="FunFam" id="3.30.60.90:FF:000016">
    <property type="entry name" value="Refractory to sigma P"/>
    <property type="match status" value="1"/>
</dbReference>
<dbReference type="GO" id="GO:0044753">
    <property type="term" value="C:amphisome"/>
    <property type="evidence" value="ECO:0007669"/>
    <property type="project" value="TreeGrafter"/>
</dbReference>
<feature type="compositionally biased region" description="Basic and acidic residues" evidence="9">
    <location>
        <begin position="299"/>
        <end position="312"/>
    </location>
</feature>
<dbReference type="PROSITE" id="PS50135">
    <property type="entry name" value="ZF_ZZ_2"/>
    <property type="match status" value="1"/>
</dbReference>
<reference evidence="12" key="1">
    <citation type="journal article" date="2005" name="Mar. Biotechnol.">
        <title>Molecular biomarkers and adaptation to environmental stress in moon jelly (Aurelia spp.).</title>
        <authorList>
            <person name="Schroth W."/>
            <person name="Ender A."/>
            <person name="Schierwater B."/>
        </authorList>
    </citation>
    <scope>NUCLEOTIDE SEQUENCE</scope>
</reference>
<dbReference type="GO" id="GO:0005080">
    <property type="term" value="F:protein kinase C binding"/>
    <property type="evidence" value="ECO:0007669"/>
    <property type="project" value="TreeGrafter"/>
</dbReference>
<evidence type="ECO:0000256" key="9">
    <source>
        <dbReference type="SAM" id="MobiDB-lite"/>
    </source>
</evidence>
<sequence length="419" mass="46905">MALSVKAYLNFEEGNPEIRRFSIEQDVSASYEYLMEKIRRVYPSLLRKNFQLFWRDEEEELVAFSSDEELVIALGSSSGDNFRVYIKVQAPSDSTDGATPNQKAKHPGVVCDVCDKGIEGTRFKCLACPDYDLCSGCESKGFHPEHEMLRMRTPNRHPWHGIWSMVFGQGGRGGPFGRRGHHGRGRHGPRPHCPRFAHHGGPNMHGPPGRGGCRGGFGDPRGAGWYGPWGCHFQSNENNEEKTDKTTQQQGAEGNPPNPPPYPSFEEVFDQVSQAVGQFFNPDQANTWGYSEATQENSNQERQEEKAAKQEEAGTDNGTAEDAPMPQSEASFIVINKEMEESKESADQNPSQSAEPSAPSQSQSRRREEEEFERKLNEAIRQMENMGFNNDSGWLTQLLISKDFDIGKVIDTLQVNGNK</sequence>
<feature type="region of interest" description="Disordered" evidence="9">
    <location>
        <begin position="228"/>
        <end position="266"/>
    </location>
</feature>
<dbReference type="PROSITE" id="PS51745">
    <property type="entry name" value="PB1"/>
    <property type="match status" value="1"/>
</dbReference>
<proteinExistence type="evidence at transcript level"/>
<dbReference type="InterPro" id="IPR000270">
    <property type="entry name" value="PB1_dom"/>
</dbReference>
<dbReference type="FunFam" id="3.10.20.90:FF:000320">
    <property type="entry name" value="Predicted protein"/>
    <property type="match status" value="1"/>
</dbReference>
<evidence type="ECO:0000256" key="2">
    <source>
        <dbReference type="ARBA" id="ARBA00004496"/>
    </source>
</evidence>
<dbReference type="Pfam" id="PF16577">
    <property type="entry name" value="UBA_5"/>
    <property type="match status" value="1"/>
</dbReference>
<feature type="compositionally biased region" description="Low complexity" evidence="9">
    <location>
        <begin position="350"/>
        <end position="363"/>
    </location>
</feature>
<dbReference type="GO" id="GO:0016235">
    <property type="term" value="C:aggresome"/>
    <property type="evidence" value="ECO:0007669"/>
    <property type="project" value="TreeGrafter"/>
</dbReference>
<dbReference type="InterPro" id="IPR043145">
    <property type="entry name" value="Znf_ZZ_sf"/>
</dbReference>
<dbReference type="Gene3D" id="1.10.8.10">
    <property type="entry name" value="DNA helicase RuvA subunit, C-terminal domain"/>
    <property type="match status" value="1"/>
</dbReference>
<dbReference type="GO" id="GO:0070530">
    <property type="term" value="F:K63-linked polyubiquitin modification-dependent protein binding"/>
    <property type="evidence" value="ECO:0007669"/>
    <property type="project" value="TreeGrafter"/>
</dbReference>
<dbReference type="Pfam" id="PF00569">
    <property type="entry name" value="ZZ"/>
    <property type="match status" value="1"/>
</dbReference>
<feature type="compositionally biased region" description="Basic and acidic residues" evidence="9">
    <location>
        <begin position="337"/>
        <end position="346"/>
    </location>
</feature>
<evidence type="ECO:0000313" key="12">
    <source>
        <dbReference type="EMBL" id="AAX09928.1"/>
    </source>
</evidence>
<dbReference type="AlphaFoldDB" id="Q5EN85"/>